<comment type="caution">
    <text evidence="1">The sequence shown here is derived from an EMBL/GenBank/DDBJ whole genome shotgun (WGS) entry which is preliminary data.</text>
</comment>
<name>A0A133U9F5_9EURY</name>
<dbReference type="Proteomes" id="UP000070163">
    <property type="component" value="Unassembled WGS sequence"/>
</dbReference>
<dbReference type="EMBL" id="LHXJ01000038">
    <property type="protein sequence ID" value="KXA90797.1"/>
    <property type="molecule type" value="Genomic_DNA"/>
</dbReference>
<accession>A0A133U9F5</accession>
<proteinExistence type="predicted"/>
<sequence length="93" mass="10887">MTTLEEYLETMTVEECREKCFEAGGRRSVLYDDKPCIWGKEAENTECKHWDECLDDIVFREDGTVNWLMIDIDLEDLMRRIETVKESGGEDDG</sequence>
<gene>
    <name evidence="1" type="ORF">AKJ57_03700</name>
</gene>
<protein>
    <submittedName>
        <fullName evidence="1">Uncharacterized protein</fullName>
    </submittedName>
</protein>
<keyword evidence="2" id="KW-1185">Reference proteome</keyword>
<evidence type="ECO:0000313" key="1">
    <source>
        <dbReference type="EMBL" id="KXA90797.1"/>
    </source>
</evidence>
<evidence type="ECO:0000313" key="2">
    <source>
        <dbReference type="Proteomes" id="UP000070163"/>
    </source>
</evidence>
<dbReference type="AlphaFoldDB" id="A0A133U9F5"/>
<organism evidence="1 2">
    <name type="scientific">candidate division MSBL1 archaeon SCGC-AAA259A05</name>
    <dbReference type="NCBI Taxonomy" id="1698259"/>
    <lineage>
        <taxon>Archaea</taxon>
        <taxon>Methanobacteriati</taxon>
        <taxon>Methanobacteriota</taxon>
        <taxon>candidate division MSBL1</taxon>
    </lineage>
</organism>
<reference evidence="1 2" key="1">
    <citation type="journal article" date="2016" name="Sci. Rep.">
        <title>Metabolic traits of an uncultured archaeal lineage -MSBL1- from brine pools of the Red Sea.</title>
        <authorList>
            <person name="Mwirichia R."/>
            <person name="Alam I."/>
            <person name="Rashid M."/>
            <person name="Vinu M."/>
            <person name="Ba-Alawi W."/>
            <person name="Anthony Kamau A."/>
            <person name="Kamanda Ngugi D."/>
            <person name="Goker M."/>
            <person name="Klenk H.P."/>
            <person name="Bajic V."/>
            <person name="Stingl U."/>
        </authorList>
    </citation>
    <scope>NUCLEOTIDE SEQUENCE [LARGE SCALE GENOMIC DNA]</scope>
    <source>
        <strain evidence="1">SCGC-AAA259A05</strain>
    </source>
</reference>